<gene>
    <name evidence="7" type="ORF">CCAP1982_LOCUS4375</name>
</gene>
<dbReference type="AlphaFoldDB" id="A0A811UBF7"/>
<evidence type="ECO:0000313" key="8">
    <source>
        <dbReference type="Proteomes" id="UP000606786"/>
    </source>
</evidence>
<keyword evidence="2 5" id="KW-0812">Transmembrane</keyword>
<comment type="caution">
    <text evidence="7">The sequence shown here is derived from an EMBL/GenBank/DDBJ whole genome shotgun (WGS) entry which is preliminary data.</text>
</comment>
<dbReference type="Pfam" id="PF00083">
    <property type="entry name" value="Sugar_tr"/>
    <property type="match status" value="1"/>
</dbReference>
<dbReference type="PANTHER" id="PTHR48021">
    <property type="match status" value="1"/>
</dbReference>
<dbReference type="Gene3D" id="1.20.1250.20">
    <property type="entry name" value="MFS general substrate transporter like domains"/>
    <property type="match status" value="1"/>
</dbReference>
<feature type="transmembrane region" description="Helical" evidence="5">
    <location>
        <begin position="62"/>
        <end position="86"/>
    </location>
</feature>
<evidence type="ECO:0000256" key="5">
    <source>
        <dbReference type="SAM" id="Phobius"/>
    </source>
</evidence>
<dbReference type="InterPro" id="IPR005828">
    <property type="entry name" value="MFS_sugar_transport-like"/>
</dbReference>
<dbReference type="PANTHER" id="PTHR48021:SF33">
    <property type="entry name" value="AT22075P-RELATED"/>
    <property type="match status" value="1"/>
</dbReference>
<reference evidence="7" key="1">
    <citation type="submission" date="2020-11" db="EMBL/GenBank/DDBJ databases">
        <authorList>
            <person name="Whitehead M."/>
        </authorList>
    </citation>
    <scope>NUCLEOTIDE SEQUENCE</scope>
    <source>
        <strain evidence="7">EGII</strain>
    </source>
</reference>
<dbReference type="SUPFAM" id="SSF103473">
    <property type="entry name" value="MFS general substrate transporter"/>
    <property type="match status" value="1"/>
</dbReference>
<dbReference type="GO" id="GO:0016020">
    <property type="term" value="C:membrane"/>
    <property type="evidence" value="ECO:0007669"/>
    <property type="project" value="UniProtKB-SubCell"/>
</dbReference>
<feature type="domain" description="Major facilitator superfamily (MFS) profile" evidence="6">
    <location>
        <begin position="1"/>
        <end position="116"/>
    </location>
</feature>
<keyword evidence="8" id="KW-1185">Reference proteome</keyword>
<dbReference type="Proteomes" id="UP000606786">
    <property type="component" value="Unassembled WGS sequence"/>
</dbReference>
<evidence type="ECO:0000259" key="6">
    <source>
        <dbReference type="PROSITE" id="PS50850"/>
    </source>
</evidence>
<comment type="subcellular location">
    <subcellularLocation>
        <location evidence="1">Membrane</location>
        <topology evidence="1">Multi-pass membrane protein</topology>
    </subcellularLocation>
</comment>
<evidence type="ECO:0000256" key="2">
    <source>
        <dbReference type="ARBA" id="ARBA00022692"/>
    </source>
</evidence>
<organism evidence="7 8">
    <name type="scientific">Ceratitis capitata</name>
    <name type="common">Mediterranean fruit fly</name>
    <name type="synonym">Tephritis capitata</name>
    <dbReference type="NCBI Taxonomy" id="7213"/>
    <lineage>
        <taxon>Eukaryota</taxon>
        <taxon>Metazoa</taxon>
        <taxon>Ecdysozoa</taxon>
        <taxon>Arthropoda</taxon>
        <taxon>Hexapoda</taxon>
        <taxon>Insecta</taxon>
        <taxon>Pterygota</taxon>
        <taxon>Neoptera</taxon>
        <taxon>Endopterygota</taxon>
        <taxon>Diptera</taxon>
        <taxon>Brachycera</taxon>
        <taxon>Muscomorpha</taxon>
        <taxon>Tephritoidea</taxon>
        <taxon>Tephritidae</taxon>
        <taxon>Ceratitis</taxon>
        <taxon>Ceratitis</taxon>
    </lineage>
</organism>
<evidence type="ECO:0000256" key="4">
    <source>
        <dbReference type="ARBA" id="ARBA00023136"/>
    </source>
</evidence>
<dbReference type="InterPro" id="IPR020846">
    <property type="entry name" value="MFS_dom"/>
</dbReference>
<dbReference type="InterPro" id="IPR036259">
    <property type="entry name" value="MFS_trans_sf"/>
</dbReference>
<evidence type="ECO:0000313" key="7">
    <source>
        <dbReference type="EMBL" id="CAD6995668.1"/>
    </source>
</evidence>
<keyword evidence="3 5" id="KW-1133">Transmembrane helix</keyword>
<protein>
    <submittedName>
        <fullName evidence="7">(Mediterranean fruit fly) hypothetical protein</fullName>
    </submittedName>
</protein>
<proteinExistence type="predicted"/>
<evidence type="ECO:0000256" key="3">
    <source>
        <dbReference type="ARBA" id="ARBA00022989"/>
    </source>
</evidence>
<evidence type="ECO:0000256" key="1">
    <source>
        <dbReference type="ARBA" id="ARBA00004141"/>
    </source>
</evidence>
<accession>A0A811UBF7</accession>
<name>A0A811UBF7_CERCA</name>
<dbReference type="EMBL" id="CAJHJT010000001">
    <property type="protein sequence ID" value="CAD6995668.1"/>
    <property type="molecule type" value="Genomic_DNA"/>
</dbReference>
<dbReference type="InterPro" id="IPR050549">
    <property type="entry name" value="MFS_Trehalose_Transporter"/>
</dbReference>
<dbReference type="OrthoDB" id="8120565at2759"/>
<sequence length="123" mass="13741">MAASMFAFGIFVQFTDEVTKTQYDWAPLLLMALVVYTAAFGIVGLTYTIIVEILPAKIRGQAQAICMIFMSICVFGALHLYPMFLYNYGLPITMYSCTGVCIVCGIYLLIFLEETRGKSMELD</sequence>
<feature type="transmembrane region" description="Helical" evidence="5">
    <location>
        <begin position="25"/>
        <end position="50"/>
    </location>
</feature>
<dbReference type="PROSITE" id="PS50850">
    <property type="entry name" value="MFS"/>
    <property type="match status" value="1"/>
</dbReference>
<dbReference type="GO" id="GO:0022857">
    <property type="term" value="F:transmembrane transporter activity"/>
    <property type="evidence" value="ECO:0007669"/>
    <property type="project" value="InterPro"/>
</dbReference>
<feature type="transmembrane region" description="Helical" evidence="5">
    <location>
        <begin position="92"/>
        <end position="112"/>
    </location>
</feature>
<keyword evidence="4 5" id="KW-0472">Membrane</keyword>